<dbReference type="Gene3D" id="2.40.50.90">
    <property type="match status" value="1"/>
</dbReference>
<dbReference type="InterPro" id="IPR035437">
    <property type="entry name" value="SNase_OB-fold_sf"/>
</dbReference>
<sequence length="139" mass="14796">MTEPLAAVLAPDQSYAATVTRVIDGDTLDADVTLGSLELAGLAIMLVLQELRIRLRGCNAAEIRTEGGKAAKAHLAELLPVGAPITLTRVTPYKYGIEVVAAIQTRTSVDLIADLIADQWVAPWDGTGTRPVPPWPRTV</sequence>
<dbReference type="Proteomes" id="UP000744769">
    <property type="component" value="Unassembled WGS sequence"/>
</dbReference>
<accession>A0A967B512</accession>
<comment type="caution">
    <text evidence="1">The sequence shown here is derived from an EMBL/GenBank/DDBJ whole genome shotgun (WGS) entry which is preliminary data.</text>
</comment>
<dbReference type="EMBL" id="JAAOIV010000005">
    <property type="protein sequence ID" value="NHN55752.1"/>
    <property type="molecule type" value="Genomic_DNA"/>
</dbReference>
<name>A0A967B512_9MICO</name>
<proteinExistence type="predicted"/>
<protein>
    <submittedName>
        <fullName evidence="1">Uncharacterized protein</fullName>
    </submittedName>
</protein>
<organism evidence="1 2">
    <name type="scientific">Metallococcus carri</name>
    <dbReference type="NCBI Taxonomy" id="1656884"/>
    <lineage>
        <taxon>Bacteria</taxon>
        <taxon>Bacillati</taxon>
        <taxon>Actinomycetota</taxon>
        <taxon>Actinomycetes</taxon>
        <taxon>Micrococcales</taxon>
        <taxon>Dermacoccaceae</taxon>
        <taxon>Metallococcus</taxon>
    </lineage>
</organism>
<dbReference type="AlphaFoldDB" id="A0A967B512"/>
<dbReference type="RefSeq" id="WP_166195873.1">
    <property type="nucleotide sequence ID" value="NZ_JAAOIV010000005.1"/>
</dbReference>
<keyword evidence="2" id="KW-1185">Reference proteome</keyword>
<reference evidence="1" key="1">
    <citation type="submission" date="2020-03" db="EMBL/GenBank/DDBJ databases">
        <title>Draft sequencing of Calidifontibacter sp. DB0510.</title>
        <authorList>
            <person name="Kim D.-U."/>
        </authorList>
    </citation>
    <scope>NUCLEOTIDE SEQUENCE</scope>
    <source>
        <strain evidence="1">DB0510</strain>
    </source>
</reference>
<evidence type="ECO:0000313" key="1">
    <source>
        <dbReference type="EMBL" id="NHN55752.1"/>
    </source>
</evidence>
<gene>
    <name evidence="1" type="ORF">G9U51_08180</name>
</gene>
<evidence type="ECO:0000313" key="2">
    <source>
        <dbReference type="Proteomes" id="UP000744769"/>
    </source>
</evidence>
<dbReference type="SUPFAM" id="SSF50199">
    <property type="entry name" value="Staphylococcal nuclease"/>
    <property type="match status" value="1"/>
</dbReference>